<keyword evidence="1" id="KW-0175">Coiled coil</keyword>
<dbReference type="OrthoDB" id="2590011at2759"/>
<reference evidence="3" key="1">
    <citation type="journal article" date="2020" name="Stud. Mycol.">
        <title>101 Dothideomycetes genomes: a test case for predicting lifestyles and emergence of pathogens.</title>
        <authorList>
            <person name="Haridas S."/>
            <person name="Albert R."/>
            <person name="Binder M."/>
            <person name="Bloem J."/>
            <person name="Labutti K."/>
            <person name="Salamov A."/>
            <person name="Andreopoulos B."/>
            <person name="Baker S."/>
            <person name="Barry K."/>
            <person name="Bills G."/>
            <person name="Bluhm B."/>
            <person name="Cannon C."/>
            <person name="Castanera R."/>
            <person name="Culley D."/>
            <person name="Daum C."/>
            <person name="Ezra D."/>
            <person name="Gonzalez J."/>
            <person name="Henrissat B."/>
            <person name="Kuo A."/>
            <person name="Liang C."/>
            <person name="Lipzen A."/>
            <person name="Lutzoni F."/>
            <person name="Magnuson J."/>
            <person name="Mondo S."/>
            <person name="Nolan M."/>
            <person name="Ohm R."/>
            <person name="Pangilinan J."/>
            <person name="Park H.-J."/>
            <person name="Ramirez L."/>
            <person name="Alfaro M."/>
            <person name="Sun H."/>
            <person name="Tritt A."/>
            <person name="Yoshinaga Y."/>
            <person name="Zwiers L.-H."/>
            <person name="Turgeon B."/>
            <person name="Goodwin S."/>
            <person name="Spatafora J."/>
            <person name="Crous P."/>
            <person name="Grigoriev I."/>
        </authorList>
    </citation>
    <scope>NUCLEOTIDE SEQUENCE</scope>
    <source>
        <strain evidence="3">CBS 115976</strain>
    </source>
</reference>
<evidence type="ECO:0000313" key="3">
    <source>
        <dbReference type="EMBL" id="KAF2666130.1"/>
    </source>
</evidence>
<evidence type="ECO:0000313" key="4">
    <source>
        <dbReference type="Proteomes" id="UP000799302"/>
    </source>
</evidence>
<dbReference type="AlphaFoldDB" id="A0A6A6U2I2"/>
<evidence type="ECO:0000256" key="2">
    <source>
        <dbReference type="SAM" id="MobiDB-lite"/>
    </source>
</evidence>
<feature type="coiled-coil region" evidence="1">
    <location>
        <begin position="95"/>
        <end position="136"/>
    </location>
</feature>
<evidence type="ECO:0000256" key="1">
    <source>
        <dbReference type="SAM" id="Coils"/>
    </source>
</evidence>
<organism evidence="3 4">
    <name type="scientific">Microthyrium microscopicum</name>
    <dbReference type="NCBI Taxonomy" id="703497"/>
    <lineage>
        <taxon>Eukaryota</taxon>
        <taxon>Fungi</taxon>
        <taxon>Dikarya</taxon>
        <taxon>Ascomycota</taxon>
        <taxon>Pezizomycotina</taxon>
        <taxon>Dothideomycetes</taxon>
        <taxon>Dothideomycetes incertae sedis</taxon>
        <taxon>Microthyriales</taxon>
        <taxon>Microthyriaceae</taxon>
        <taxon>Microthyrium</taxon>
    </lineage>
</organism>
<sequence length="538" mass="59648">MASPGNDPDSLSEGKSPTDSSVKRETLTSRAKRIIGRTLDSPKKVGSPPDSDKSSKGTSKKAPDRRREQVLQAQRQVPLVLFVAFSHLHPLRTHRQRTQGYIRELEKEVLRLREREAEVEQKNAEILKKARALEQTLITNNVPVPDELTSASTATSPPFGFGNDFALHSPFLSTEASNPSEGATPAPPTSDSEAGPSDPYVHVDFTSHQGQGLQHITNHRSYLDDPVTFEPPAIPTARPERAESSRSAAFPSLASQQALDFVLELERICFPHIEFEQLNPNLVQGDIPEDNYGSSHVYTATANLLNHAHHQHSPVASCPMYEPFSYPKPDLSAMFNSSLHVNFGTDVTPIQVWANLLHISELGYVISPDFVAIMLDELKRYVRCNGFGAVVEKITINELIQFYFPGQAYVDPQVVAAMKFRITFGPTSLARSHIVIARVWSPKRLTTCIEELLPLDDFNKSAGLDFVYRVGAAEAWRFSVLISKPDLKVIASTLISSAPWISPVLPKQAQESKHSGCHCFFHGTIPSPRYCRNCVQKV</sequence>
<feature type="region of interest" description="Disordered" evidence="2">
    <location>
        <begin position="170"/>
        <end position="212"/>
    </location>
</feature>
<keyword evidence="4" id="KW-1185">Reference proteome</keyword>
<feature type="region of interest" description="Disordered" evidence="2">
    <location>
        <begin position="1"/>
        <end position="70"/>
    </location>
</feature>
<evidence type="ECO:0008006" key="5">
    <source>
        <dbReference type="Google" id="ProtNLM"/>
    </source>
</evidence>
<gene>
    <name evidence="3" type="ORF">BT63DRAFT_463274</name>
</gene>
<name>A0A6A6U2I2_9PEZI</name>
<dbReference type="CDD" id="cd14688">
    <property type="entry name" value="bZIP_YAP"/>
    <property type="match status" value="1"/>
</dbReference>
<dbReference type="EMBL" id="MU004239">
    <property type="protein sequence ID" value="KAF2666130.1"/>
    <property type="molecule type" value="Genomic_DNA"/>
</dbReference>
<protein>
    <recommendedName>
        <fullName evidence="5">BZIP domain-containing protein</fullName>
    </recommendedName>
</protein>
<feature type="compositionally biased region" description="Basic and acidic residues" evidence="2">
    <location>
        <begin position="50"/>
        <end position="69"/>
    </location>
</feature>
<feature type="compositionally biased region" description="Polar residues" evidence="2">
    <location>
        <begin position="171"/>
        <end position="181"/>
    </location>
</feature>
<proteinExistence type="predicted"/>
<accession>A0A6A6U2I2</accession>
<dbReference type="Proteomes" id="UP000799302">
    <property type="component" value="Unassembled WGS sequence"/>
</dbReference>